<dbReference type="PANTHER" id="PTHR34222">
    <property type="entry name" value="GAG_PRE-INTEGRS DOMAIN-CONTAINING PROTEIN"/>
    <property type="match status" value="1"/>
</dbReference>
<gene>
    <name evidence="1" type="ORF">TorRG33x02_094450</name>
</gene>
<proteinExistence type="predicted"/>
<dbReference type="EMBL" id="JXTC01000049">
    <property type="protein sequence ID" value="PON94662.1"/>
    <property type="molecule type" value="Genomic_DNA"/>
</dbReference>
<dbReference type="PANTHER" id="PTHR34222:SF40">
    <property type="match status" value="1"/>
</dbReference>
<name>A0A2P5FA46_TREOI</name>
<dbReference type="OrthoDB" id="1746033at2759"/>
<keyword evidence="2" id="KW-1185">Reference proteome</keyword>
<accession>A0A2P5FA46</accession>
<dbReference type="Proteomes" id="UP000237000">
    <property type="component" value="Unassembled WGS sequence"/>
</dbReference>
<dbReference type="InParanoid" id="A0A2P5FA46"/>
<reference evidence="2" key="1">
    <citation type="submission" date="2016-06" db="EMBL/GenBank/DDBJ databases">
        <title>Parallel loss of symbiosis genes in relatives of nitrogen-fixing non-legume Parasponia.</title>
        <authorList>
            <person name="Van Velzen R."/>
            <person name="Holmer R."/>
            <person name="Bu F."/>
            <person name="Rutten L."/>
            <person name="Van Zeijl A."/>
            <person name="Liu W."/>
            <person name="Santuari L."/>
            <person name="Cao Q."/>
            <person name="Sharma T."/>
            <person name="Shen D."/>
            <person name="Roswanjaya Y."/>
            <person name="Wardhani T."/>
            <person name="Kalhor M.S."/>
            <person name="Jansen J."/>
            <person name="Van den Hoogen J."/>
            <person name="Gungor B."/>
            <person name="Hartog M."/>
            <person name="Hontelez J."/>
            <person name="Verver J."/>
            <person name="Yang W.-C."/>
            <person name="Schijlen E."/>
            <person name="Repin R."/>
            <person name="Schilthuizen M."/>
            <person name="Schranz E."/>
            <person name="Heidstra R."/>
            <person name="Miyata K."/>
            <person name="Fedorova E."/>
            <person name="Kohlen W."/>
            <person name="Bisseling T."/>
            <person name="Smit S."/>
            <person name="Geurts R."/>
        </authorList>
    </citation>
    <scope>NUCLEOTIDE SEQUENCE [LARGE SCALE GENOMIC DNA]</scope>
    <source>
        <strain evidence="2">cv. RG33-2</strain>
    </source>
</reference>
<sequence length="145" mass="17018">MLEKENLFLTGLNIDLEEVRGRVLGSDPISSIHEVFATVRREDHSLDNSALKTETASTSNQRNFKKNDDKCKRPRCDHCNKLWHTRDTCWKIYEKPAHLKNGKTLYRNNRALHIIEERKQEQTSGESSDNQFTKEQWDLIQDFVS</sequence>
<dbReference type="AlphaFoldDB" id="A0A2P5FA46"/>
<comment type="caution">
    <text evidence="1">The sequence shown here is derived from an EMBL/GenBank/DDBJ whole genome shotgun (WGS) entry which is preliminary data.</text>
</comment>
<protein>
    <submittedName>
        <fullName evidence="1">Uncharacterized protein</fullName>
    </submittedName>
</protein>
<evidence type="ECO:0000313" key="1">
    <source>
        <dbReference type="EMBL" id="PON94662.1"/>
    </source>
</evidence>
<organism evidence="1 2">
    <name type="scientific">Trema orientale</name>
    <name type="common">Charcoal tree</name>
    <name type="synonym">Celtis orientalis</name>
    <dbReference type="NCBI Taxonomy" id="63057"/>
    <lineage>
        <taxon>Eukaryota</taxon>
        <taxon>Viridiplantae</taxon>
        <taxon>Streptophyta</taxon>
        <taxon>Embryophyta</taxon>
        <taxon>Tracheophyta</taxon>
        <taxon>Spermatophyta</taxon>
        <taxon>Magnoliopsida</taxon>
        <taxon>eudicotyledons</taxon>
        <taxon>Gunneridae</taxon>
        <taxon>Pentapetalae</taxon>
        <taxon>rosids</taxon>
        <taxon>fabids</taxon>
        <taxon>Rosales</taxon>
        <taxon>Cannabaceae</taxon>
        <taxon>Trema</taxon>
    </lineage>
</organism>
<evidence type="ECO:0000313" key="2">
    <source>
        <dbReference type="Proteomes" id="UP000237000"/>
    </source>
</evidence>